<name>A0ABQ1JZ68_9PROT</name>
<feature type="transmembrane region" description="Helical" evidence="1">
    <location>
        <begin position="12"/>
        <end position="39"/>
    </location>
</feature>
<dbReference type="InterPro" id="IPR018638">
    <property type="entry name" value="DUF2061_membrane"/>
</dbReference>
<gene>
    <name evidence="3" type="ORF">GCM10011503_29740</name>
</gene>
<evidence type="ECO:0000259" key="2">
    <source>
        <dbReference type="Pfam" id="PF09834"/>
    </source>
</evidence>
<keyword evidence="1" id="KW-1133">Transmembrane helix</keyword>
<dbReference type="RefSeq" id="WP_084393317.1">
    <property type="nucleotide sequence ID" value="NZ_BMKF01000002.1"/>
</dbReference>
<keyword evidence="1" id="KW-0472">Membrane</keyword>
<evidence type="ECO:0000313" key="3">
    <source>
        <dbReference type="EMBL" id="GGB78937.1"/>
    </source>
</evidence>
<comment type="caution">
    <text evidence="3">The sequence shown here is derived from an EMBL/GenBank/DDBJ whole genome shotgun (WGS) entry which is preliminary data.</text>
</comment>
<accession>A0ABQ1JZ68</accession>
<evidence type="ECO:0000313" key="4">
    <source>
        <dbReference type="Proteomes" id="UP000628854"/>
    </source>
</evidence>
<evidence type="ECO:0000256" key="1">
    <source>
        <dbReference type="SAM" id="Phobius"/>
    </source>
</evidence>
<sequence length="92" mass="10117">MPRALIKTLTYSLMHLAVAITVAYALTGNLAIALGIGMIEPLVQTVAYSIHERIWERWLPGKLVPVASIHACETTMTRISETFESTHLPNTA</sequence>
<reference evidence="4" key="1">
    <citation type="journal article" date="2019" name="Int. J. Syst. Evol. Microbiol.">
        <title>The Global Catalogue of Microorganisms (GCM) 10K type strain sequencing project: providing services to taxonomists for standard genome sequencing and annotation.</title>
        <authorList>
            <consortium name="The Broad Institute Genomics Platform"/>
            <consortium name="The Broad Institute Genome Sequencing Center for Infectious Disease"/>
            <person name="Wu L."/>
            <person name="Ma J."/>
        </authorList>
    </citation>
    <scope>NUCLEOTIDE SEQUENCE [LARGE SCALE GENOMIC DNA]</scope>
    <source>
        <strain evidence="4">CGMCC 1.15928</strain>
    </source>
</reference>
<feature type="domain" description="DUF2061" evidence="2">
    <location>
        <begin position="5"/>
        <end position="56"/>
    </location>
</feature>
<proteinExistence type="predicted"/>
<protein>
    <recommendedName>
        <fullName evidence="2">DUF2061 domain-containing protein</fullName>
    </recommendedName>
</protein>
<dbReference type="Proteomes" id="UP000628854">
    <property type="component" value="Unassembled WGS sequence"/>
</dbReference>
<dbReference type="Pfam" id="PF09834">
    <property type="entry name" value="DUF2061"/>
    <property type="match status" value="1"/>
</dbReference>
<dbReference type="EMBL" id="BMKF01000002">
    <property type="protein sequence ID" value="GGB78937.1"/>
    <property type="molecule type" value="Genomic_DNA"/>
</dbReference>
<organism evidence="3 4">
    <name type="scientific">Henriciella pelagia</name>
    <dbReference type="NCBI Taxonomy" id="1977912"/>
    <lineage>
        <taxon>Bacteria</taxon>
        <taxon>Pseudomonadati</taxon>
        <taxon>Pseudomonadota</taxon>
        <taxon>Alphaproteobacteria</taxon>
        <taxon>Hyphomonadales</taxon>
        <taxon>Hyphomonadaceae</taxon>
        <taxon>Henriciella</taxon>
    </lineage>
</organism>
<keyword evidence="4" id="KW-1185">Reference proteome</keyword>
<keyword evidence="1" id="KW-0812">Transmembrane</keyword>